<feature type="domain" description="eCIS core" evidence="2">
    <location>
        <begin position="171"/>
        <end position="248"/>
    </location>
</feature>
<evidence type="ECO:0000259" key="2">
    <source>
        <dbReference type="Pfam" id="PF13699"/>
    </source>
</evidence>
<proteinExistence type="predicted"/>
<evidence type="ECO:0000256" key="1">
    <source>
        <dbReference type="SAM" id="MobiDB-lite"/>
    </source>
</evidence>
<accession>A0ABX0NI75</accession>
<dbReference type="Pfam" id="PF13699">
    <property type="entry name" value="eCIS_core"/>
    <property type="match status" value="1"/>
</dbReference>
<feature type="region of interest" description="Disordered" evidence="1">
    <location>
        <begin position="23"/>
        <end position="50"/>
    </location>
</feature>
<dbReference type="InterPro" id="IPR025295">
    <property type="entry name" value="eCIS_core_dom"/>
</dbReference>
<organism evidence="3 4">
    <name type="scientific">Massilia frigida</name>
    <dbReference type="NCBI Taxonomy" id="2609281"/>
    <lineage>
        <taxon>Bacteria</taxon>
        <taxon>Pseudomonadati</taxon>
        <taxon>Pseudomonadota</taxon>
        <taxon>Betaproteobacteria</taxon>
        <taxon>Burkholderiales</taxon>
        <taxon>Oxalobacteraceae</taxon>
        <taxon>Telluria group</taxon>
        <taxon>Massilia</taxon>
    </lineage>
</organism>
<gene>
    <name evidence="3" type="ORF">F2P44_16110</name>
</gene>
<evidence type="ECO:0000313" key="3">
    <source>
        <dbReference type="EMBL" id="NHZ80785.1"/>
    </source>
</evidence>
<dbReference type="Proteomes" id="UP000621455">
    <property type="component" value="Unassembled WGS sequence"/>
</dbReference>
<sequence length="386" mass="41032">MIRVSASVFDIARPFGAVPDMQATSFEPRQRSARTARPVPSPATGRTPGGPVALRAGGACACGGGCPRCTAAIAPGAAMPIQRKPDISVPGDAAEREADQVADHIMTSGPASAASGPGAIGTGPVALERKCAACDDDYDNTTLARQAAFDGPENDIDTGAAVRTAASGGAPLSSALRAYFEPRFGHDFSAVRVHADREAAAAARSVQARAYTYRSHVVFAAGEYAPATEQGKRLLAHELTHVVQQGAARSATGTRIDRQAAPPANVCGMREPLYGWDNIRNISRERLRAAGFVFCGPDYWHDPARWEKWVHPTRGILHFQVAWRDDPAPAPAPEPDPPDDRQQRCADPCLEQSDDEDSCKACCEETIPEDDTRCRATCDVACSLML</sequence>
<evidence type="ECO:0000313" key="4">
    <source>
        <dbReference type="Proteomes" id="UP000621455"/>
    </source>
</evidence>
<reference evidence="3 4" key="1">
    <citation type="submission" date="2019-10" db="EMBL/GenBank/DDBJ databases">
        <title>Taxonomy of Antarctic Massilia spp.: description of Massilia rubra sp. nov., Massilia aquatica sp. nov., Massilia mucilaginosa sp. nov., Massilia frigida sp. nov. isolated from streams, lakes and regoliths.</title>
        <authorList>
            <person name="Holochova P."/>
            <person name="Sedlacek I."/>
            <person name="Kralova S."/>
            <person name="Maslanova I."/>
            <person name="Busse H.-J."/>
            <person name="Stankova E."/>
            <person name="Vrbovska V."/>
            <person name="Kovarovic V."/>
            <person name="Bartak M."/>
            <person name="Svec P."/>
            <person name="Pantucek R."/>
        </authorList>
    </citation>
    <scope>NUCLEOTIDE SEQUENCE [LARGE SCALE GENOMIC DNA]</scope>
    <source>
        <strain evidence="3 4">CCM 8695</strain>
    </source>
</reference>
<feature type="region of interest" description="Disordered" evidence="1">
    <location>
        <begin position="325"/>
        <end position="356"/>
    </location>
</feature>
<protein>
    <submittedName>
        <fullName evidence="3">DUF4157 domain-containing protein</fullName>
    </submittedName>
</protein>
<dbReference type="EMBL" id="WHJG01000015">
    <property type="protein sequence ID" value="NHZ80785.1"/>
    <property type="molecule type" value="Genomic_DNA"/>
</dbReference>
<comment type="caution">
    <text evidence="3">The sequence shown here is derived from an EMBL/GenBank/DDBJ whole genome shotgun (WGS) entry which is preliminary data.</text>
</comment>
<name>A0ABX0NI75_9BURK</name>
<keyword evidence="4" id="KW-1185">Reference proteome</keyword>